<dbReference type="SUPFAM" id="SSF53686">
    <property type="entry name" value="Tryptophan synthase beta subunit-like PLP-dependent enzymes"/>
    <property type="match status" value="1"/>
</dbReference>
<sequence>RHTQKRIYTQTSDLIGSTPLYELVRTGSESRLLLKLEQFNPTGSCKVRMAREMILAAERSGTLKPGGHIVEPTSGNTGLGLAFVAIERGYKFTAIVDRHASPDKLRTMQAMGVNLVVVEGSNDRPSTVERRRRAAEISEATGAFWPDQHHNPNNNAGYVNLASELLADLEGDVDYLVGAVGTGGTLCGTVKELRRRGSHVTSIGVEPTGSIIFGGPGGRYYQTGAGAPAGFTVGPNVDHSLIDEGITIDDVDAFTTARVVARRTGILVGGTAGAAIYLALKRLVLVEPHSVMVVLVCDAGEKYLNSIYNEDWLHKRNLLSKPKYQSLHRLFDAYLDSTRISPEHLI</sequence>
<comment type="caution">
    <text evidence="2">The sequence shown here is derived from an EMBL/GenBank/DDBJ whole genome shotgun (WGS) entry which is preliminary data.</text>
</comment>
<proteinExistence type="predicted"/>
<dbReference type="AlphaFoldDB" id="A0A9P6R0P1"/>
<keyword evidence="3" id="KW-1185">Reference proteome</keyword>
<dbReference type="EMBL" id="JAAAIN010001266">
    <property type="protein sequence ID" value="KAG0304898.1"/>
    <property type="molecule type" value="Genomic_DNA"/>
</dbReference>
<dbReference type="InterPro" id="IPR050214">
    <property type="entry name" value="Cys_Synth/Cystath_Beta-Synth"/>
</dbReference>
<evidence type="ECO:0000313" key="3">
    <source>
        <dbReference type="Proteomes" id="UP000823405"/>
    </source>
</evidence>
<evidence type="ECO:0000259" key="1">
    <source>
        <dbReference type="Pfam" id="PF00291"/>
    </source>
</evidence>
<gene>
    <name evidence="2" type="ORF">BGZ97_001307</name>
</gene>
<dbReference type="Pfam" id="PF00291">
    <property type="entry name" value="PALP"/>
    <property type="match status" value="1"/>
</dbReference>
<dbReference type="InterPro" id="IPR036052">
    <property type="entry name" value="TrpB-like_PALP_sf"/>
</dbReference>
<protein>
    <recommendedName>
        <fullName evidence="1">Tryptophan synthase beta chain-like PALP domain-containing protein</fullName>
    </recommendedName>
</protein>
<feature type="domain" description="Tryptophan synthase beta chain-like PALP" evidence="1">
    <location>
        <begin position="12"/>
        <end position="298"/>
    </location>
</feature>
<dbReference type="OrthoDB" id="10259545at2759"/>
<dbReference type="Proteomes" id="UP000823405">
    <property type="component" value="Unassembled WGS sequence"/>
</dbReference>
<name>A0A9P6R0P1_9FUNG</name>
<dbReference type="PANTHER" id="PTHR10314">
    <property type="entry name" value="CYSTATHIONINE BETA-SYNTHASE"/>
    <property type="match status" value="1"/>
</dbReference>
<dbReference type="CDD" id="cd01561">
    <property type="entry name" value="CBS_like"/>
    <property type="match status" value="1"/>
</dbReference>
<dbReference type="Gene3D" id="3.40.50.1100">
    <property type="match status" value="2"/>
</dbReference>
<dbReference type="InterPro" id="IPR001926">
    <property type="entry name" value="TrpB-like_PALP"/>
</dbReference>
<accession>A0A9P6R0P1</accession>
<feature type="non-terminal residue" evidence="2">
    <location>
        <position position="1"/>
    </location>
</feature>
<reference evidence="2" key="1">
    <citation type="journal article" date="2020" name="Fungal Divers.">
        <title>Resolving the Mortierellaceae phylogeny through synthesis of multi-gene phylogenetics and phylogenomics.</title>
        <authorList>
            <person name="Vandepol N."/>
            <person name="Liber J."/>
            <person name="Desiro A."/>
            <person name="Na H."/>
            <person name="Kennedy M."/>
            <person name="Barry K."/>
            <person name="Grigoriev I.V."/>
            <person name="Miller A.N."/>
            <person name="O'Donnell K."/>
            <person name="Stajich J.E."/>
            <person name="Bonito G."/>
        </authorList>
    </citation>
    <scope>NUCLEOTIDE SEQUENCE</scope>
    <source>
        <strain evidence="2">NVP60</strain>
    </source>
</reference>
<organism evidence="2 3">
    <name type="scientific">Linnemannia gamsii</name>
    <dbReference type="NCBI Taxonomy" id="64522"/>
    <lineage>
        <taxon>Eukaryota</taxon>
        <taxon>Fungi</taxon>
        <taxon>Fungi incertae sedis</taxon>
        <taxon>Mucoromycota</taxon>
        <taxon>Mortierellomycotina</taxon>
        <taxon>Mortierellomycetes</taxon>
        <taxon>Mortierellales</taxon>
        <taxon>Mortierellaceae</taxon>
        <taxon>Linnemannia</taxon>
    </lineage>
</organism>
<evidence type="ECO:0000313" key="2">
    <source>
        <dbReference type="EMBL" id="KAG0304898.1"/>
    </source>
</evidence>